<dbReference type="PANTHER" id="PTHR47870:SF4">
    <property type="entry name" value="CYTOCHROME C-TYPE BIOGENESIS PROTEIN CYCH"/>
    <property type="match status" value="1"/>
</dbReference>
<feature type="repeat" description="TPR" evidence="5">
    <location>
        <begin position="150"/>
        <end position="183"/>
    </location>
</feature>
<reference evidence="9" key="1">
    <citation type="submission" date="2022-10" db="EMBL/GenBank/DDBJ databases">
        <title>Completed Genome Sequence of two octocoral isolated bacterium, Endozoicomonas euniceicola EF212T and Endozoicomonas gorgoniicola PS125T.</title>
        <authorList>
            <person name="Chiou Y.-J."/>
            <person name="Chen Y.-H."/>
        </authorList>
    </citation>
    <scope>NUCLEOTIDE SEQUENCE</scope>
    <source>
        <strain evidence="9">EF212</strain>
    </source>
</reference>
<keyword evidence="10" id="KW-1185">Reference proteome</keyword>
<dbReference type="EMBL" id="CP103300">
    <property type="protein sequence ID" value="UYM15058.1"/>
    <property type="molecule type" value="Genomic_DNA"/>
</dbReference>
<feature type="domain" description="Cytochrome c-type biogenesis protein H TPR" evidence="8">
    <location>
        <begin position="144"/>
        <end position="248"/>
    </location>
</feature>
<dbReference type="InterPro" id="IPR056413">
    <property type="entry name" value="TPR_CcmH_CycH"/>
</dbReference>
<dbReference type="Gene3D" id="1.25.40.10">
    <property type="entry name" value="Tetratricopeptide repeat domain"/>
    <property type="match status" value="1"/>
</dbReference>
<keyword evidence="6" id="KW-0812">Transmembrane</keyword>
<dbReference type="RefSeq" id="WP_262596892.1">
    <property type="nucleotide sequence ID" value="NZ_CP103300.1"/>
</dbReference>
<dbReference type="InterPro" id="IPR051263">
    <property type="entry name" value="C-type_cytochrome_biogenesis"/>
</dbReference>
<sequence length="384" mass="42210">MNFWFSAGLLIMAAIALAVVPLLVKRRKSFGATAQEINIEQFREQQKELETQLNQGLIAPALANEMRTELEKKLLSDVPAGHRKGFDVRPGVVMSALIVLLIPLMVLPLYWKLGAQTELQVAEALVKPELNSNSLLETLESWQQKKPDNPQALYLLGGRYLALGRMEDSVQAFRRFYQLTGSDQGAAQLAQVLYLKNNSRFDTEVSQLLHEALTRNEFNTTALGMQGIAAFEQKDYTGALAAWDKALSVETDPEARESLLTGINQAKKMLGEPLPAVRVRVSLAPEIQSLPGNTRVMVFARAKEGRMPLAVKPVLVSELPGEVVLDDSTAMMMGGSKLSETKLLDVVATISLSGDVMNPDYKGEVKSVRPESKEVVELLIRPAG</sequence>
<feature type="transmembrane region" description="Helical" evidence="6">
    <location>
        <begin position="92"/>
        <end position="111"/>
    </location>
</feature>
<feature type="domain" description="Cytochrome c-type biogenesis protein H Ig-like" evidence="7">
    <location>
        <begin position="277"/>
        <end position="380"/>
    </location>
</feature>
<evidence type="ECO:0000256" key="4">
    <source>
        <dbReference type="ARBA" id="ARBA00022803"/>
    </source>
</evidence>
<dbReference type="Pfam" id="PF23914">
    <property type="entry name" value="TPR_CcmH_CycH"/>
    <property type="match status" value="1"/>
</dbReference>
<dbReference type="InterPro" id="IPR017560">
    <property type="entry name" value="Cyt_c_biogenesis_CcmI"/>
</dbReference>
<name>A0ABY6GSK1_9GAMM</name>
<gene>
    <name evidence="9" type="primary">ccmI</name>
    <name evidence="9" type="ORF">NX720_19625</name>
</gene>
<dbReference type="Pfam" id="PF23892">
    <property type="entry name" value="Ig_CycH"/>
    <property type="match status" value="1"/>
</dbReference>
<evidence type="ECO:0000313" key="9">
    <source>
        <dbReference type="EMBL" id="UYM15058.1"/>
    </source>
</evidence>
<feature type="transmembrane region" description="Helical" evidence="6">
    <location>
        <begin position="6"/>
        <end position="24"/>
    </location>
</feature>
<evidence type="ECO:0000256" key="5">
    <source>
        <dbReference type="PROSITE-ProRule" id="PRU00339"/>
    </source>
</evidence>
<organism evidence="9 10">
    <name type="scientific">Endozoicomonas euniceicola</name>
    <dbReference type="NCBI Taxonomy" id="1234143"/>
    <lineage>
        <taxon>Bacteria</taxon>
        <taxon>Pseudomonadati</taxon>
        <taxon>Pseudomonadota</taxon>
        <taxon>Gammaproteobacteria</taxon>
        <taxon>Oceanospirillales</taxon>
        <taxon>Endozoicomonadaceae</taxon>
        <taxon>Endozoicomonas</taxon>
    </lineage>
</organism>
<dbReference type="Proteomes" id="UP001163255">
    <property type="component" value="Chromosome"/>
</dbReference>
<dbReference type="InterPro" id="IPR019734">
    <property type="entry name" value="TPR_rpt"/>
</dbReference>
<dbReference type="PANTHER" id="PTHR47870">
    <property type="entry name" value="CYTOCHROME C-TYPE BIOGENESIS PROTEIN CCMH"/>
    <property type="match status" value="1"/>
</dbReference>
<keyword evidence="4 5" id="KW-0802">TPR repeat</keyword>
<dbReference type="PROSITE" id="PS50005">
    <property type="entry name" value="TPR"/>
    <property type="match status" value="1"/>
</dbReference>
<accession>A0ABY6GSK1</accession>
<evidence type="ECO:0000259" key="7">
    <source>
        <dbReference type="Pfam" id="PF23892"/>
    </source>
</evidence>
<keyword evidence="3" id="KW-0201">Cytochrome c-type biogenesis</keyword>
<comment type="subcellular location">
    <subcellularLocation>
        <location evidence="1">Cell envelope</location>
    </subcellularLocation>
</comment>
<protein>
    <submittedName>
        <fullName evidence="9">C-type cytochrome biogenesis protein CcmI</fullName>
    </submittedName>
</protein>
<evidence type="ECO:0000313" key="10">
    <source>
        <dbReference type="Proteomes" id="UP001163255"/>
    </source>
</evidence>
<dbReference type="InterPro" id="IPR011990">
    <property type="entry name" value="TPR-like_helical_dom_sf"/>
</dbReference>
<dbReference type="NCBIfam" id="TIGR03142">
    <property type="entry name" value="cytochro_ccmI"/>
    <property type="match status" value="1"/>
</dbReference>
<keyword evidence="2" id="KW-0677">Repeat</keyword>
<proteinExistence type="predicted"/>
<evidence type="ECO:0000256" key="6">
    <source>
        <dbReference type="SAM" id="Phobius"/>
    </source>
</evidence>
<evidence type="ECO:0000259" key="8">
    <source>
        <dbReference type="Pfam" id="PF23914"/>
    </source>
</evidence>
<dbReference type="SUPFAM" id="SSF48452">
    <property type="entry name" value="TPR-like"/>
    <property type="match status" value="1"/>
</dbReference>
<dbReference type="InterPro" id="IPR056412">
    <property type="entry name" value="Ig_CycH"/>
</dbReference>
<evidence type="ECO:0000256" key="1">
    <source>
        <dbReference type="ARBA" id="ARBA00004196"/>
    </source>
</evidence>
<keyword evidence="6" id="KW-0472">Membrane</keyword>
<evidence type="ECO:0000256" key="3">
    <source>
        <dbReference type="ARBA" id="ARBA00022748"/>
    </source>
</evidence>
<keyword evidence="6" id="KW-1133">Transmembrane helix</keyword>
<evidence type="ECO:0000256" key="2">
    <source>
        <dbReference type="ARBA" id="ARBA00022737"/>
    </source>
</evidence>